<dbReference type="PROSITE" id="PS51462">
    <property type="entry name" value="NUDIX"/>
    <property type="match status" value="1"/>
</dbReference>
<protein>
    <recommendedName>
        <fullName evidence="5">Nudix hydrolase domain-containing protein</fullName>
    </recommendedName>
</protein>
<evidence type="ECO:0000313" key="6">
    <source>
        <dbReference type="EMBL" id="KGA13043.1"/>
    </source>
</evidence>
<dbReference type="PROSITE" id="PS00893">
    <property type="entry name" value="NUDIX_BOX"/>
    <property type="match status" value="1"/>
</dbReference>
<comment type="cofactor">
    <cofactor evidence="1">
        <name>Mg(2+)</name>
        <dbReference type="ChEBI" id="CHEBI:18420"/>
    </cofactor>
</comment>
<evidence type="ECO:0000256" key="3">
    <source>
        <dbReference type="ARBA" id="ARBA00022801"/>
    </source>
</evidence>
<dbReference type="Gene3D" id="3.90.79.10">
    <property type="entry name" value="Nucleoside Triphosphate Pyrophosphohydrolase"/>
    <property type="match status" value="1"/>
</dbReference>
<dbReference type="GO" id="GO:0046872">
    <property type="term" value="F:metal ion binding"/>
    <property type="evidence" value="ECO:0007669"/>
    <property type="project" value="UniProtKB-KW"/>
</dbReference>
<dbReference type="InterPro" id="IPR024195">
    <property type="entry name" value="NUDIX_hydrolase_YfcD_pred"/>
</dbReference>
<name>A0A094S5D3_9ZZZZ</name>
<dbReference type="PIRSF" id="PIRSF017340">
    <property type="entry name" value="Nudix_hydro"/>
    <property type="match status" value="1"/>
</dbReference>
<comment type="caution">
    <text evidence="6">The sequence shown here is derived from an EMBL/GenBank/DDBJ whole genome shotgun (WGS) entry which is preliminary data.</text>
</comment>
<evidence type="ECO:0000256" key="1">
    <source>
        <dbReference type="ARBA" id="ARBA00001946"/>
    </source>
</evidence>
<dbReference type="CDD" id="cd04697">
    <property type="entry name" value="NUDIX_Hydrolase"/>
    <property type="match status" value="1"/>
</dbReference>
<dbReference type="InterPro" id="IPR020084">
    <property type="entry name" value="NUDIX_hydrolase_CS"/>
</dbReference>
<organism evidence="6">
    <name type="scientific">freshwater metagenome</name>
    <dbReference type="NCBI Taxonomy" id="449393"/>
    <lineage>
        <taxon>unclassified sequences</taxon>
        <taxon>metagenomes</taxon>
        <taxon>ecological metagenomes</taxon>
    </lineage>
</organism>
<gene>
    <name evidence="6" type="ORF">GM51_20850</name>
</gene>
<evidence type="ECO:0000256" key="2">
    <source>
        <dbReference type="ARBA" id="ARBA00022723"/>
    </source>
</evidence>
<proteinExistence type="predicted"/>
<keyword evidence="4" id="KW-0460">Magnesium</keyword>
<evidence type="ECO:0000256" key="4">
    <source>
        <dbReference type="ARBA" id="ARBA00022842"/>
    </source>
</evidence>
<dbReference type="Pfam" id="PF00293">
    <property type="entry name" value="NUDIX"/>
    <property type="match status" value="1"/>
</dbReference>
<reference evidence="6" key="1">
    <citation type="submission" date="2014-06" db="EMBL/GenBank/DDBJ databases">
        <title>Key roles for freshwater Actinobacteria revealed by deep metagenomic sequencing.</title>
        <authorList>
            <person name="Ghai R."/>
            <person name="Mizuno C.M."/>
            <person name="Picazo A."/>
            <person name="Camacho A."/>
            <person name="Rodriguez-Valera F."/>
        </authorList>
    </citation>
    <scope>NUCLEOTIDE SEQUENCE</scope>
</reference>
<feature type="domain" description="Nudix hydrolase" evidence="5">
    <location>
        <begin position="33"/>
        <end position="164"/>
    </location>
</feature>
<dbReference type="InterPro" id="IPR015797">
    <property type="entry name" value="NUDIX_hydrolase-like_dom_sf"/>
</dbReference>
<keyword evidence="3" id="KW-0378">Hydrolase</keyword>
<dbReference type="PANTHER" id="PTHR10885:SF0">
    <property type="entry name" value="ISOPENTENYL-DIPHOSPHATE DELTA-ISOMERASE"/>
    <property type="match status" value="1"/>
</dbReference>
<dbReference type="InterPro" id="IPR000086">
    <property type="entry name" value="NUDIX_hydrolase_dom"/>
</dbReference>
<dbReference type="GO" id="GO:0016817">
    <property type="term" value="F:hydrolase activity, acting on acid anhydrides"/>
    <property type="evidence" value="ECO:0007669"/>
    <property type="project" value="InterPro"/>
</dbReference>
<dbReference type="EMBL" id="JNSL01000203">
    <property type="protein sequence ID" value="KGA13043.1"/>
    <property type="molecule type" value="Genomic_DNA"/>
</dbReference>
<dbReference type="PANTHER" id="PTHR10885">
    <property type="entry name" value="ISOPENTENYL-DIPHOSPHATE DELTA-ISOMERASE"/>
    <property type="match status" value="1"/>
</dbReference>
<dbReference type="SUPFAM" id="SSF55811">
    <property type="entry name" value="Nudix"/>
    <property type="match status" value="1"/>
</dbReference>
<keyword evidence="2" id="KW-0479">Metal-binding</keyword>
<dbReference type="AlphaFoldDB" id="A0A094S5D3"/>
<sequence length="170" mass="19091">MGLNAGDELVDVVDESDQIIQTVPRRVMRGDHLRHRAVFIAILDGAGRLLVHRRSPHKDVWPSWCDIAVGGVVGAGESYLEAARRELAEEVGISQVELTELDPVTSRPYEDDQVSLMARCYVVTTQGPFTFDDGEVVEAWWVHRDGLDDLLRREKFLPDSLALLLPLIDF</sequence>
<evidence type="ECO:0000259" key="5">
    <source>
        <dbReference type="PROSITE" id="PS51462"/>
    </source>
</evidence>
<accession>A0A094S5D3</accession>